<feature type="domain" description="Thioredoxin-like fold" evidence="3">
    <location>
        <begin position="129"/>
        <end position="293"/>
    </location>
</feature>
<dbReference type="CDD" id="cd02972">
    <property type="entry name" value="DsbA_family"/>
    <property type="match status" value="1"/>
</dbReference>
<sequence>MSNGNPGERHGRRGGHRRAEMREKARELRHAQRKRDRRGRAAVLISIVTVAVAIVVGVTLVVLQGIPTPSAGPRNMASDGILISGDLQAVRTDALQPGDEPSPVASPSASAPADAEEEDATTEAIAEDPVAIRLYYDFQCEGCAEFLSANGEQLETWLGRGAATFELHPIVLQSQGTQYSQRAVNAAACVADLDPDGFWAFNGALLAAQSDEGLTDDELVELASGEAVASGELETCIRERQFRTWVTDVSQRALEGPIPDSGVERITETPTILVNGQLYSGGADPVQFASFVQQASAERFTDESATTPSPSASPAG</sequence>
<evidence type="ECO:0000256" key="2">
    <source>
        <dbReference type="SAM" id="Phobius"/>
    </source>
</evidence>
<reference evidence="4 5" key="1">
    <citation type="journal article" date="2014" name="Int. J. Syst. Evol. Microbiol.">
        <title>Complete genome sequence of Corynebacterium casei LMG S-19264T (=DSM 44701T), isolated from a smear-ripened cheese.</title>
        <authorList>
            <consortium name="US DOE Joint Genome Institute (JGI-PGF)"/>
            <person name="Walter F."/>
            <person name="Albersmeier A."/>
            <person name="Kalinowski J."/>
            <person name="Ruckert C."/>
        </authorList>
    </citation>
    <scope>NUCLEOTIDE SEQUENCE [LARGE SCALE GENOMIC DNA]</scope>
    <source>
        <strain evidence="4 5">NBRC 112289</strain>
    </source>
</reference>
<dbReference type="Gene3D" id="3.40.30.10">
    <property type="entry name" value="Glutaredoxin"/>
    <property type="match status" value="1"/>
</dbReference>
<keyword evidence="2" id="KW-0812">Transmembrane</keyword>
<feature type="compositionally biased region" description="Basic and acidic residues" evidence="1">
    <location>
        <begin position="17"/>
        <end position="30"/>
    </location>
</feature>
<protein>
    <recommendedName>
        <fullName evidence="3">Thioredoxin-like fold domain-containing protein</fullName>
    </recommendedName>
</protein>
<organism evidence="4 5">
    <name type="scientific">Arenivirga flava</name>
    <dbReference type="NCBI Taxonomy" id="1930060"/>
    <lineage>
        <taxon>Bacteria</taxon>
        <taxon>Bacillati</taxon>
        <taxon>Actinomycetota</taxon>
        <taxon>Actinomycetes</taxon>
        <taxon>Micrococcales</taxon>
        <taxon>Microbacteriaceae</taxon>
        <taxon>Arenivirga</taxon>
    </lineage>
</organism>
<dbReference type="InterPro" id="IPR012336">
    <property type="entry name" value="Thioredoxin-like_fold"/>
</dbReference>
<keyword evidence="2" id="KW-1133">Transmembrane helix</keyword>
<evidence type="ECO:0000313" key="5">
    <source>
        <dbReference type="Proteomes" id="UP001157160"/>
    </source>
</evidence>
<dbReference type="AlphaFoldDB" id="A0AA37UI36"/>
<feature type="region of interest" description="Disordered" evidence="1">
    <location>
        <begin position="1"/>
        <end position="35"/>
    </location>
</feature>
<dbReference type="Proteomes" id="UP001157160">
    <property type="component" value="Unassembled WGS sequence"/>
</dbReference>
<keyword evidence="2" id="KW-0472">Membrane</keyword>
<accession>A0AA37UI36</accession>
<feature type="transmembrane region" description="Helical" evidence="2">
    <location>
        <begin position="41"/>
        <end position="66"/>
    </location>
</feature>
<proteinExistence type="predicted"/>
<evidence type="ECO:0000256" key="1">
    <source>
        <dbReference type="SAM" id="MobiDB-lite"/>
    </source>
</evidence>
<feature type="compositionally biased region" description="Low complexity" evidence="1">
    <location>
        <begin position="99"/>
        <end position="113"/>
    </location>
</feature>
<dbReference type="SUPFAM" id="SSF52833">
    <property type="entry name" value="Thioredoxin-like"/>
    <property type="match status" value="1"/>
</dbReference>
<dbReference type="RefSeq" id="WP_284233438.1">
    <property type="nucleotide sequence ID" value="NZ_BSUL01000001.1"/>
</dbReference>
<evidence type="ECO:0000313" key="4">
    <source>
        <dbReference type="EMBL" id="GMA29389.1"/>
    </source>
</evidence>
<dbReference type="EMBL" id="BSUL01000001">
    <property type="protein sequence ID" value="GMA29389.1"/>
    <property type="molecule type" value="Genomic_DNA"/>
</dbReference>
<gene>
    <name evidence="4" type="ORF">GCM10025874_26420</name>
</gene>
<name>A0AA37UI36_9MICO</name>
<evidence type="ECO:0000259" key="3">
    <source>
        <dbReference type="Pfam" id="PF13462"/>
    </source>
</evidence>
<keyword evidence="5" id="KW-1185">Reference proteome</keyword>
<comment type="caution">
    <text evidence="4">The sequence shown here is derived from an EMBL/GenBank/DDBJ whole genome shotgun (WGS) entry which is preliminary data.</text>
</comment>
<dbReference type="Pfam" id="PF13462">
    <property type="entry name" value="Thioredoxin_4"/>
    <property type="match status" value="1"/>
</dbReference>
<dbReference type="InterPro" id="IPR036249">
    <property type="entry name" value="Thioredoxin-like_sf"/>
</dbReference>
<feature type="region of interest" description="Disordered" evidence="1">
    <location>
        <begin position="94"/>
        <end position="123"/>
    </location>
</feature>